<feature type="domain" description="HAMP" evidence="13">
    <location>
        <begin position="165"/>
        <end position="218"/>
    </location>
</feature>
<dbReference type="RefSeq" id="WP_209512528.1">
    <property type="nucleotide sequence ID" value="NZ_JAGGKS010000008.1"/>
</dbReference>
<keyword evidence="8" id="KW-0067">ATP-binding</keyword>
<dbReference type="Gene3D" id="3.30.565.10">
    <property type="entry name" value="Histidine kinase-like ATPase, C-terminal domain"/>
    <property type="match status" value="1"/>
</dbReference>
<evidence type="ECO:0000259" key="11">
    <source>
        <dbReference type="PROSITE" id="PS50109"/>
    </source>
</evidence>
<dbReference type="SMART" id="SM00304">
    <property type="entry name" value="HAMP"/>
    <property type="match status" value="1"/>
</dbReference>
<dbReference type="SUPFAM" id="SSF158472">
    <property type="entry name" value="HAMP domain-like"/>
    <property type="match status" value="1"/>
</dbReference>
<dbReference type="SMART" id="SM00387">
    <property type="entry name" value="HATPase_c"/>
    <property type="match status" value="1"/>
</dbReference>
<keyword evidence="15" id="KW-1185">Reference proteome</keyword>
<dbReference type="InterPro" id="IPR004358">
    <property type="entry name" value="Sig_transdc_His_kin-like_C"/>
</dbReference>
<dbReference type="InterPro" id="IPR036097">
    <property type="entry name" value="HisK_dim/P_sf"/>
</dbReference>
<dbReference type="InterPro" id="IPR000014">
    <property type="entry name" value="PAS"/>
</dbReference>
<feature type="domain" description="PAC" evidence="12">
    <location>
        <begin position="285"/>
        <end position="338"/>
    </location>
</feature>
<evidence type="ECO:0000313" key="14">
    <source>
        <dbReference type="EMBL" id="MBP1926808.1"/>
    </source>
</evidence>
<dbReference type="Gene3D" id="3.30.450.20">
    <property type="entry name" value="PAS domain"/>
    <property type="match status" value="1"/>
</dbReference>
<evidence type="ECO:0000256" key="8">
    <source>
        <dbReference type="ARBA" id="ARBA00022840"/>
    </source>
</evidence>
<dbReference type="NCBIfam" id="TIGR00229">
    <property type="entry name" value="sensory_box"/>
    <property type="match status" value="1"/>
</dbReference>
<dbReference type="PROSITE" id="PS50885">
    <property type="entry name" value="HAMP"/>
    <property type="match status" value="1"/>
</dbReference>
<dbReference type="Gene3D" id="6.10.340.10">
    <property type="match status" value="1"/>
</dbReference>
<dbReference type="PROSITE" id="PS50113">
    <property type="entry name" value="PAC"/>
    <property type="match status" value="1"/>
</dbReference>
<dbReference type="Pfam" id="PF02518">
    <property type="entry name" value="HATPase_c"/>
    <property type="match status" value="1"/>
</dbReference>
<dbReference type="EMBL" id="JAGGKS010000008">
    <property type="protein sequence ID" value="MBP1926808.1"/>
    <property type="molecule type" value="Genomic_DNA"/>
</dbReference>
<evidence type="ECO:0000256" key="7">
    <source>
        <dbReference type="ARBA" id="ARBA00022777"/>
    </source>
</evidence>
<reference evidence="14 15" key="1">
    <citation type="submission" date="2021-03" db="EMBL/GenBank/DDBJ databases">
        <title>Genomic Encyclopedia of Type Strains, Phase IV (KMG-IV): sequencing the most valuable type-strain genomes for metagenomic binning, comparative biology and taxonomic classification.</title>
        <authorList>
            <person name="Goeker M."/>
        </authorList>
    </citation>
    <scope>NUCLEOTIDE SEQUENCE [LARGE SCALE GENOMIC DNA]</scope>
    <source>
        <strain evidence="14 15">DSM 24004</strain>
    </source>
</reference>
<dbReference type="CDD" id="cd00130">
    <property type="entry name" value="PAS"/>
    <property type="match status" value="1"/>
</dbReference>
<protein>
    <recommendedName>
        <fullName evidence="3">histidine kinase</fullName>
        <ecNumber evidence="3">2.7.13.3</ecNumber>
    </recommendedName>
</protein>
<evidence type="ECO:0000256" key="3">
    <source>
        <dbReference type="ARBA" id="ARBA00012438"/>
    </source>
</evidence>
<evidence type="ECO:0000256" key="1">
    <source>
        <dbReference type="ARBA" id="ARBA00000085"/>
    </source>
</evidence>
<keyword evidence="7" id="KW-0418">Kinase</keyword>
<comment type="caution">
    <text evidence="14">The sequence shown here is derived from an EMBL/GenBank/DDBJ whole genome shotgun (WGS) entry which is preliminary data.</text>
</comment>
<keyword evidence="10" id="KW-0812">Transmembrane</keyword>
<dbReference type="SMART" id="SM00388">
    <property type="entry name" value="HisKA"/>
    <property type="match status" value="1"/>
</dbReference>
<dbReference type="SUPFAM" id="SSF47384">
    <property type="entry name" value="Homodimeric domain of signal transducing histidine kinase"/>
    <property type="match status" value="1"/>
</dbReference>
<dbReference type="InterPro" id="IPR000700">
    <property type="entry name" value="PAS-assoc_C"/>
</dbReference>
<organism evidence="14 15">
    <name type="scientific">Sedimentibacter acidaminivorans</name>
    <dbReference type="NCBI Taxonomy" id="913099"/>
    <lineage>
        <taxon>Bacteria</taxon>
        <taxon>Bacillati</taxon>
        <taxon>Bacillota</taxon>
        <taxon>Tissierellia</taxon>
        <taxon>Sedimentibacter</taxon>
    </lineage>
</organism>
<feature type="domain" description="Histidine kinase" evidence="11">
    <location>
        <begin position="351"/>
        <end position="564"/>
    </location>
</feature>
<dbReference type="CDD" id="cd00082">
    <property type="entry name" value="HisKA"/>
    <property type="match status" value="1"/>
</dbReference>
<dbReference type="InterPro" id="IPR005467">
    <property type="entry name" value="His_kinase_dom"/>
</dbReference>
<evidence type="ECO:0000256" key="6">
    <source>
        <dbReference type="ARBA" id="ARBA00022741"/>
    </source>
</evidence>
<feature type="transmembrane region" description="Helical" evidence="10">
    <location>
        <begin position="145"/>
        <end position="165"/>
    </location>
</feature>
<comment type="catalytic activity">
    <reaction evidence="1">
        <text>ATP + protein L-histidine = ADP + protein N-phospho-L-histidine.</text>
        <dbReference type="EC" id="2.7.13.3"/>
    </reaction>
</comment>
<dbReference type="InterPro" id="IPR036890">
    <property type="entry name" value="HATPase_C_sf"/>
</dbReference>
<evidence type="ECO:0000256" key="9">
    <source>
        <dbReference type="ARBA" id="ARBA00023012"/>
    </source>
</evidence>
<dbReference type="InterPro" id="IPR013767">
    <property type="entry name" value="PAS_fold"/>
</dbReference>
<dbReference type="EC" id="2.7.13.3" evidence="3"/>
<evidence type="ECO:0000259" key="12">
    <source>
        <dbReference type="PROSITE" id="PS50113"/>
    </source>
</evidence>
<evidence type="ECO:0000259" key="13">
    <source>
        <dbReference type="PROSITE" id="PS50885"/>
    </source>
</evidence>
<name>A0ABS4GGJ0_9FIRM</name>
<evidence type="ECO:0000313" key="15">
    <source>
        <dbReference type="Proteomes" id="UP001519342"/>
    </source>
</evidence>
<dbReference type="InterPro" id="IPR003594">
    <property type="entry name" value="HATPase_dom"/>
</dbReference>
<gene>
    <name evidence="14" type="ORF">J2Z76_002678</name>
</gene>
<dbReference type="InterPro" id="IPR003660">
    <property type="entry name" value="HAMP_dom"/>
</dbReference>
<dbReference type="InterPro" id="IPR035965">
    <property type="entry name" value="PAS-like_dom_sf"/>
</dbReference>
<evidence type="ECO:0000256" key="2">
    <source>
        <dbReference type="ARBA" id="ARBA00004370"/>
    </source>
</evidence>
<dbReference type="Pfam" id="PF00672">
    <property type="entry name" value="HAMP"/>
    <property type="match status" value="1"/>
</dbReference>
<keyword evidence="5" id="KW-0808">Transferase</keyword>
<sequence length="569" mass="65064">MILLIISILMLGVVSYMNGYNLLLENEIENASNNLKEMILIFQNESSNIKNEDEAKSFVIEYYKDIGKDNLIIYSDHKILLNNYGKDKDWILSLMNEELNYSNKYITTKDYIFTYRIYSDWNWVIGYRLNKDIFFYNVLDSQKNIILIAIISLIFSMQASILISYNISKPIKMLAELCDKIVDQGSFQEKIDIKRKDEIGILAKAFNNMLDRLQYNTNELIEVTKFNEDILKNVPAGIITTDQYGNILSVNQAAESFFSIKRNLDKDIEENLHKQIYETLETNKKINNVLMFNDIQEGSKIYLDTTTSLLKDKEGSRGAICNFNDISERKKIENNMDTLDRLTSIGQLAAGIAHEIRNPLAGMKTGIQVLKNRLCKEEDKNNEKIFNGVLHEIDRINHLISSLLDFAKPRSPKYERTDLVLVLDSALELVNKTALDKNIVINININCDNTISFVDKAQLEQIFLNIIKNAINAMDGKGMLTIVFNNYLEESVNMVEIEFQDTGCGIQPHDFNKIFNPFFTTRPQGAGLGLSVVYELVKGNQGEINIQSVVDEGTNVKLRFPTMGGKLNE</sequence>
<dbReference type="Pfam" id="PF00512">
    <property type="entry name" value="HisKA"/>
    <property type="match status" value="1"/>
</dbReference>
<dbReference type="Proteomes" id="UP001519342">
    <property type="component" value="Unassembled WGS sequence"/>
</dbReference>
<evidence type="ECO:0000256" key="10">
    <source>
        <dbReference type="SAM" id="Phobius"/>
    </source>
</evidence>
<dbReference type="PROSITE" id="PS50109">
    <property type="entry name" value="HIS_KIN"/>
    <property type="match status" value="1"/>
</dbReference>
<keyword evidence="6" id="KW-0547">Nucleotide-binding</keyword>
<keyword evidence="10" id="KW-0472">Membrane</keyword>
<accession>A0ABS4GGJ0</accession>
<dbReference type="SUPFAM" id="SSF55785">
    <property type="entry name" value="PYP-like sensor domain (PAS domain)"/>
    <property type="match status" value="1"/>
</dbReference>
<dbReference type="Gene3D" id="1.10.287.130">
    <property type="match status" value="1"/>
</dbReference>
<dbReference type="InterPro" id="IPR003661">
    <property type="entry name" value="HisK_dim/P_dom"/>
</dbReference>
<keyword evidence="10" id="KW-1133">Transmembrane helix</keyword>
<evidence type="ECO:0000256" key="5">
    <source>
        <dbReference type="ARBA" id="ARBA00022679"/>
    </source>
</evidence>
<dbReference type="PRINTS" id="PR00344">
    <property type="entry name" value="BCTRLSENSOR"/>
</dbReference>
<dbReference type="CDD" id="cd06225">
    <property type="entry name" value="HAMP"/>
    <property type="match status" value="1"/>
</dbReference>
<comment type="subcellular location">
    <subcellularLocation>
        <location evidence="2">Membrane</location>
    </subcellularLocation>
</comment>
<dbReference type="PANTHER" id="PTHR43065">
    <property type="entry name" value="SENSOR HISTIDINE KINASE"/>
    <property type="match status" value="1"/>
</dbReference>
<keyword evidence="9" id="KW-0902">Two-component regulatory system</keyword>
<proteinExistence type="predicted"/>
<evidence type="ECO:0000256" key="4">
    <source>
        <dbReference type="ARBA" id="ARBA00022553"/>
    </source>
</evidence>
<dbReference type="PANTHER" id="PTHR43065:SF10">
    <property type="entry name" value="PEROXIDE STRESS-ACTIVATED HISTIDINE KINASE MAK3"/>
    <property type="match status" value="1"/>
</dbReference>
<dbReference type="Pfam" id="PF00989">
    <property type="entry name" value="PAS"/>
    <property type="match status" value="1"/>
</dbReference>
<dbReference type="SUPFAM" id="SSF55874">
    <property type="entry name" value="ATPase domain of HSP90 chaperone/DNA topoisomerase II/histidine kinase"/>
    <property type="match status" value="1"/>
</dbReference>
<keyword evidence="4" id="KW-0597">Phosphoprotein</keyword>